<protein>
    <submittedName>
        <fullName evidence="2">Uncharacterized protein</fullName>
    </submittedName>
</protein>
<gene>
    <name evidence="2" type="ORF">KTE52_21425</name>
</gene>
<organism evidence="2 3">
    <name type="scientific">Burkholderia multivorans</name>
    <dbReference type="NCBI Taxonomy" id="87883"/>
    <lineage>
        <taxon>Bacteria</taxon>
        <taxon>Pseudomonadati</taxon>
        <taxon>Pseudomonadota</taxon>
        <taxon>Betaproteobacteria</taxon>
        <taxon>Burkholderiales</taxon>
        <taxon>Burkholderiaceae</taxon>
        <taxon>Burkholderia</taxon>
        <taxon>Burkholderia cepacia complex</taxon>
    </lineage>
</organism>
<evidence type="ECO:0000313" key="3">
    <source>
        <dbReference type="Proteomes" id="UP001196915"/>
    </source>
</evidence>
<evidence type="ECO:0000313" key="2">
    <source>
        <dbReference type="EMBL" id="MBU9358901.1"/>
    </source>
</evidence>
<reference evidence="2" key="1">
    <citation type="submission" date="2021-06" db="EMBL/GenBank/DDBJ databases">
        <title>A collection of bacterial strains from the Burkholderia cepacia Research Laboratory and Repository.</title>
        <authorList>
            <person name="Lipuma J."/>
            <person name="Spilker T."/>
        </authorList>
    </citation>
    <scope>NUCLEOTIDE SEQUENCE</scope>
    <source>
        <strain evidence="2">AU37435</strain>
    </source>
</reference>
<accession>A0AAP2HNB3</accession>
<evidence type="ECO:0000256" key="1">
    <source>
        <dbReference type="SAM" id="MobiDB-lite"/>
    </source>
</evidence>
<dbReference type="EMBL" id="JAHPMX010000012">
    <property type="protein sequence ID" value="MBU9358901.1"/>
    <property type="molecule type" value="Genomic_DNA"/>
</dbReference>
<comment type="caution">
    <text evidence="2">The sequence shown here is derived from an EMBL/GenBank/DDBJ whole genome shotgun (WGS) entry which is preliminary data.</text>
</comment>
<dbReference type="RefSeq" id="WP_105843117.1">
    <property type="nucleotide sequence ID" value="NZ_CADFDA010000001.1"/>
</dbReference>
<proteinExistence type="predicted"/>
<dbReference type="Proteomes" id="UP001196915">
    <property type="component" value="Unassembled WGS sequence"/>
</dbReference>
<feature type="region of interest" description="Disordered" evidence="1">
    <location>
        <begin position="34"/>
        <end position="64"/>
    </location>
</feature>
<dbReference type="AlphaFoldDB" id="A0AAP2HNB3"/>
<sequence length="64" mass="6191">MSVKGNGKFVIGSPKVAAAAAAKGARAAAAPKVPAVKTAATRTPTKSLSLGGKKPTPGVKLGNH</sequence>
<name>A0AAP2HNB3_9BURK</name>